<dbReference type="Pfam" id="PF04280">
    <property type="entry name" value="Tim44"/>
    <property type="match status" value="1"/>
</dbReference>
<feature type="domain" description="Tim44-like" evidence="3">
    <location>
        <begin position="219"/>
        <end position="348"/>
    </location>
</feature>
<keyword evidence="5" id="KW-1185">Reference proteome</keyword>
<accession>A0AA86IZX1</accession>
<feature type="region of interest" description="Disordered" evidence="1">
    <location>
        <begin position="35"/>
        <end position="78"/>
    </location>
</feature>
<name>A0AA86IZX1_9BURK</name>
<evidence type="ECO:0000256" key="2">
    <source>
        <dbReference type="SAM" id="Phobius"/>
    </source>
</evidence>
<feature type="compositionally biased region" description="Polar residues" evidence="1">
    <location>
        <begin position="181"/>
        <end position="190"/>
    </location>
</feature>
<dbReference type="SMART" id="SM00978">
    <property type="entry name" value="Tim44"/>
    <property type="match status" value="1"/>
</dbReference>
<organism evidence="4 5">
    <name type="scientific">Limnobacter thiooxidans</name>
    <dbReference type="NCBI Taxonomy" id="131080"/>
    <lineage>
        <taxon>Bacteria</taxon>
        <taxon>Pseudomonadati</taxon>
        <taxon>Pseudomonadota</taxon>
        <taxon>Betaproteobacteria</taxon>
        <taxon>Burkholderiales</taxon>
        <taxon>Burkholderiaceae</taxon>
        <taxon>Limnobacter</taxon>
    </lineage>
</organism>
<keyword evidence="2" id="KW-0472">Membrane</keyword>
<evidence type="ECO:0000256" key="1">
    <source>
        <dbReference type="SAM" id="MobiDB-lite"/>
    </source>
</evidence>
<reference evidence="4 5" key="1">
    <citation type="submission" date="2023-10" db="EMBL/GenBank/DDBJ databases">
        <title>Complete Genome Sequence of Limnobacter thiooxidans CS-K2T, Isolated from freshwater lake sediments in Bavaria, Germany.</title>
        <authorList>
            <person name="Naruki M."/>
            <person name="Watanabe A."/>
            <person name="Warashina T."/>
            <person name="Morita T."/>
            <person name="Arakawa K."/>
        </authorList>
    </citation>
    <scope>NUCLEOTIDE SEQUENCE [LARGE SCALE GENOMIC DNA]</scope>
    <source>
        <strain evidence="4 5">CS-K2</strain>
    </source>
</reference>
<evidence type="ECO:0000259" key="3">
    <source>
        <dbReference type="SMART" id="SM00978"/>
    </source>
</evidence>
<dbReference type="InterPro" id="IPR032710">
    <property type="entry name" value="NTF2-like_dom_sf"/>
</dbReference>
<protein>
    <submittedName>
        <fullName evidence="4">TIM44-like domain-containing protein</fullName>
    </submittedName>
</protein>
<dbReference type="Gene3D" id="3.10.450.240">
    <property type="match status" value="1"/>
</dbReference>
<evidence type="ECO:0000313" key="4">
    <source>
        <dbReference type="EMBL" id="BET26897.1"/>
    </source>
</evidence>
<dbReference type="PANTHER" id="PTHR41542">
    <property type="entry name" value="BLL5807 PROTEIN"/>
    <property type="match status" value="1"/>
</dbReference>
<dbReference type="InterPro" id="IPR007379">
    <property type="entry name" value="Tim44-like_dom"/>
</dbReference>
<dbReference type="SUPFAM" id="SSF54427">
    <property type="entry name" value="NTF2-like"/>
    <property type="match status" value="1"/>
</dbReference>
<dbReference type="KEGG" id="lto:RGQ30_23980"/>
<feature type="transmembrane region" description="Helical" evidence="2">
    <location>
        <begin position="6"/>
        <end position="25"/>
    </location>
</feature>
<keyword evidence="2" id="KW-1133">Transmembrane helix</keyword>
<feature type="compositionally biased region" description="Low complexity" evidence="1">
    <location>
        <begin position="148"/>
        <end position="168"/>
    </location>
</feature>
<dbReference type="PANTHER" id="PTHR41542:SF1">
    <property type="entry name" value="BLL5807 PROTEIN"/>
    <property type="match status" value="1"/>
</dbReference>
<gene>
    <name evidence="4" type="ORF">RGQ30_23980</name>
</gene>
<feature type="transmembrane region" description="Helical" evidence="2">
    <location>
        <begin position="87"/>
        <end position="107"/>
    </location>
</feature>
<dbReference type="EMBL" id="AP028947">
    <property type="protein sequence ID" value="BET26897.1"/>
    <property type="molecule type" value="Genomic_DNA"/>
</dbReference>
<feature type="transmembrane region" description="Helical" evidence="2">
    <location>
        <begin position="113"/>
        <end position="134"/>
    </location>
</feature>
<dbReference type="AlphaFoldDB" id="A0AA86IZX1"/>
<feature type="region of interest" description="Disordered" evidence="1">
    <location>
        <begin position="141"/>
        <end position="210"/>
    </location>
</feature>
<feature type="compositionally biased region" description="Low complexity" evidence="1">
    <location>
        <begin position="56"/>
        <end position="78"/>
    </location>
</feature>
<keyword evidence="2" id="KW-0812">Transmembrane</keyword>
<proteinExistence type="predicted"/>
<dbReference type="Proteomes" id="UP001329151">
    <property type="component" value="Chromosome"/>
</dbReference>
<sequence length="349" mass="36253">MNTRVWSVRLSVMAVVAAFLSLGVLPSDAEAKRMGSGGSFGRSAPSQFQKSPPASPSGAASTAPSKQQATNGTAAGNTAAAAPRNRFLGPLAGLAAGLGLAALFSHLGMGAGLAEFMGTLLMVGALVFAVVFLVRMLRGQKGNKPQPAYNAQGASGSAYGNNSSNNSYRQSPEAPRYTAPASVTGNTSPINDPVPGMGAPRSDQGFGQFGNSSAFDAPLPAATPVKDLPHGFDEANFVNSAKKFFVTMQGVFDQGDVAGLREYCSDEVVDHLRAEIESRGNAVNRTDVVTLNAQLIGFETDVDEQIATVAFTGLLREEQDADATEINELWIMSRPVSGGGWVLSGIHNL</sequence>
<dbReference type="RefSeq" id="WP_130557974.1">
    <property type="nucleotide sequence ID" value="NZ_AP028947.1"/>
</dbReference>
<evidence type="ECO:0000313" key="5">
    <source>
        <dbReference type="Proteomes" id="UP001329151"/>
    </source>
</evidence>